<feature type="compositionally biased region" description="Polar residues" evidence="5">
    <location>
        <begin position="8"/>
        <end position="26"/>
    </location>
</feature>
<dbReference type="InterPro" id="IPR036236">
    <property type="entry name" value="Znf_C2H2_sf"/>
</dbReference>
<keyword evidence="1" id="KW-0479">Metal-binding</keyword>
<evidence type="ECO:0000256" key="1">
    <source>
        <dbReference type="ARBA" id="ARBA00022723"/>
    </source>
</evidence>
<evidence type="ECO:0000256" key="4">
    <source>
        <dbReference type="PROSITE-ProRule" id="PRU00027"/>
    </source>
</evidence>
<proteinExistence type="predicted"/>
<comment type="caution">
    <text evidence="7">The sequence shown here is derived from an EMBL/GenBank/DDBJ whole genome shotgun (WGS) entry which is preliminary data.</text>
</comment>
<gene>
    <name evidence="7" type="ORF">Tco_0873881</name>
</gene>
<dbReference type="SUPFAM" id="SSF57667">
    <property type="entry name" value="beta-beta-alpha zinc fingers"/>
    <property type="match status" value="1"/>
</dbReference>
<dbReference type="PANTHER" id="PTHR34396:SF25">
    <property type="entry name" value="BOUNDARY ELEMENT ASSOCIATED FACTOR"/>
    <property type="match status" value="1"/>
</dbReference>
<dbReference type="Pfam" id="PF02892">
    <property type="entry name" value="zf-BED"/>
    <property type="match status" value="1"/>
</dbReference>
<evidence type="ECO:0000313" key="7">
    <source>
        <dbReference type="EMBL" id="GJT15175.1"/>
    </source>
</evidence>
<dbReference type="PANTHER" id="PTHR34396">
    <property type="entry name" value="OS03G0264950 PROTEIN-RELATED"/>
    <property type="match status" value="1"/>
</dbReference>
<keyword evidence="2 4" id="KW-0863">Zinc-finger</keyword>
<dbReference type="SMART" id="SM00614">
    <property type="entry name" value="ZnF_BED"/>
    <property type="match status" value="1"/>
</dbReference>
<dbReference type="EMBL" id="BQNB010013376">
    <property type="protein sequence ID" value="GJT15175.1"/>
    <property type="molecule type" value="Genomic_DNA"/>
</dbReference>
<evidence type="ECO:0000259" key="6">
    <source>
        <dbReference type="PROSITE" id="PS50808"/>
    </source>
</evidence>
<evidence type="ECO:0000256" key="2">
    <source>
        <dbReference type="ARBA" id="ARBA00022771"/>
    </source>
</evidence>
<evidence type="ECO:0000256" key="5">
    <source>
        <dbReference type="SAM" id="MobiDB-lite"/>
    </source>
</evidence>
<feature type="domain" description="BED-type" evidence="6">
    <location>
        <begin position="68"/>
        <end position="124"/>
    </location>
</feature>
<reference evidence="7" key="1">
    <citation type="journal article" date="2022" name="Int. J. Mol. Sci.">
        <title>Draft Genome of Tanacetum Coccineum: Genomic Comparison of Closely Related Tanacetum-Family Plants.</title>
        <authorList>
            <person name="Yamashiro T."/>
            <person name="Shiraishi A."/>
            <person name="Nakayama K."/>
            <person name="Satake H."/>
        </authorList>
    </citation>
    <scope>NUCLEOTIDE SEQUENCE</scope>
</reference>
<organism evidence="7 8">
    <name type="scientific">Tanacetum coccineum</name>
    <dbReference type="NCBI Taxonomy" id="301880"/>
    <lineage>
        <taxon>Eukaryota</taxon>
        <taxon>Viridiplantae</taxon>
        <taxon>Streptophyta</taxon>
        <taxon>Embryophyta</taxon>
        <taxon>Tracheophyta</taxon>
        <taxon>Spermatophyta</taxon>
        <taxon>Magnoliopsida</taxon>
        <taxon>eudicotyledons</taxon>
        <taxon>Gunneridae</taxon>
        <taxon>Pentapetalae</taxon>
        <taxon>asterids</taxon>
        <taxon>campanulids</taxon>
        <taxon>Asterales</taxon>
        <taxon>Asteraceae</taxon>
        <taxon>Asteroideae</taxon>
        <taxon>Anthemideae</taxon>
        <taxon>Anthemidinae</taxon>
        <taxon>Tanacetum</taxon>
    </lineage>
</organism>
<dbReference type="Proteomes" id="UP001151760">
    <property type="component" value="Unassembled WGS sequence"/>
</dbReference>
<feature type="region of interest" description="Disordered" evidence="5">
    <location>
        <begin position="1"/>
        <end position="51"/>
    </location>
</feature>
<keyword evidence="3" id="KW-0862">Zinc</keyword>
<accession>A0ABQ5BK25</accession>
<name>A0ABQ5BK25_9ASTR</name>
<keyword evidence="8" id="KW-1185">Reference proteome</keyword>
<sequence>MFDMGSPSGPSQNASNVDLNLKTSSAPIGPSQGGADITIPSPKESSMTSIRAKKRKNIVDDDQGRKRQLTSEVWNHFDKEFVKGEWKAICKYCKKALSGEHGTNHLRNHFRIYPQRTTRDIKQIMLSTKVSLDGKPGLTKHMFDQGEARKELATMIILHEHPLCMVEHVGFRCFTDTIQPLFKPVSRNTIKKVTMDMYDVDPNLILQTLLKG</sequence>
<dbReference type="InterPro" id="IPR053031">
    <property type="entry name" value="Cuticle_assoc_protein"/>
</dbReference>
<evidence type="ECO:0000256" key="3">
    <source>
        <dbReference type="ARBA" id="ARBA00022833"/>
    </source>
</evidence>
<dbReference type="InterPro" id="IPR003656">
    <property type="entry name" value="Znf_BED"/>
</dbReference>
<evidence type="ECO:0000313" key="8">
    <source>
        <dbReference type="Proteomes" id="UP001151760"/>
    </source>
</evidence>
<dbReference type="PROSITE" id="PS50808">
    <property type="entry name" value="ZF_BED"/>
    <property type="match status" value="1"/>
</dbReference>
<protein>
    <submittedName>
        <fullName evidence="7">Zinc finger BED domain-containing protein RICESLEEPER 2-like protein</fullName>
    </submittedName>
</protein>
<reference evidence="7" key="2">
    <citation type="submission" date="2022-01" db="EMBL/GenBank/DDBJ databases">
        <authorList>
            <person name="Yamashiro T."/>
            <person name="Shiraishi A."/>
            <person name="Satake H."/>
            <person name="Nakayama K."/>
        </authorList>
    </citation>
    <scope>NUCLEOTIDE SEQUENCE</scope>
</reference>